<dbReference type="InterPro" id="IPR003607">
    <property type="entry name" value="HD/PDEase_dom"/>
</dbReference>
<gene>
    <name evidence="2" type="ORF">H9636_01530</name>
</gene>
<organism evidence="2 3">
    <name type="scientific">Ureibacillus galli</name>
    <dbReference type="NCBI Taxonomy" id="2762222"/>
    <lineage>
        <taxon>Bacteria</taxon>
        <taxon>Bacillati</taxon>
        <taxon>Bacillota</taxon>
        <taxon>Bacilli</taxon>
        <taxon>Bacillales</taxon>
        <taxon>Caryophanaceae</taxon>
        <taxon>Ureibacillus</taxon>
    </lineage>
</organism>
<dbReference type="PANTHER" id="PTHR11373">
    <property type="entry name" value="DEOXYNUCLEOSIDE TRIPHOSPHATE TRIPHOSPHOHYDROLASE"/>
    <property type="match status" value="1"/>
</dbReference>
<dbReference type="PANTHER" id="PTHR11373:SF41">
    <property type="entry name" value="METAL-DEPENDENT PHOSPHOHYDROLASE"/>
    <property type="match status" value="1"/>
</dbReference>
<dbReference type="SMART" id="SM00471">
    <property type="entry name" value="HDc"/>
    <property type="match status" value="1"/>
</dbReference>
<evidence type="ECO:0000313" key="2">
    <source>
        <dbReference type="EMBL" id="MBD8025327.1"/>
    </source>
</evidence>
<dbReference type="RefSeq" id="WP_191705878.1">
    <property type="nucleotide sequence ID" value="NZ_JACSQA010000001.1"/>
</dbReference>
<proteinExistence type="predicted"/>
<dbReference type="EMBL" id="JACSQA010000001">
    <property type="protein sequence ID" value="MBD8025327.1"/>
    <property type="molecule type" value="Genomic_DNA"/>
</dbReference>
<dbReference type="InterPro" id="IPR050135">
    <property type="entry name" value="dGTPase-like"/>
</dbReference>
<comment type="caution">
    <text evidence="2">The sequence shown here is derived from an EMBL/GenBank/DDBJ whole genome shotgun (WGS) entry which is preliminary data.</text>
</comment>
<protein>
    <submittedName>
        <fullName evidence="2">HD domain-containing protein</fullName>
    </submittedName>
</protein>
<keyword evidence="3" id="KW-1185">Reference proteome</keyword>
<feature type="domain" description="HD/PDEase" evidence="1">
    <location>
        <begin position="45"/>
        <end position="160"/>
    </location>
</feature>
<evidence type="ECO:0000259" key="1">
    <source>
        <dbReference type="SMART" id="SM00471"/>
    </source>
</evidence>
<dbReference type="Gene3D" id="1.10.3210.10">
    <property type="entry name" value="Hypothetical protein af1432"/>
    <property type="match status" value="1"/>
</dbReference>
<dbReference type="Proteomes" id="UP000640930">
    <property type="component" value="Unassembled WGS sequence"/>
</dbReference>
<sequence length="329" mass="38525">MKIIDPIYGDYVIDGILEELIYSNPVQRLKGVYQGGASYFVNEKWDVTRYEHSVGVMLLIKKLGGSLEEQIAGLLHDISHTAFSHVIDFVFENRDEDYHEKIYDQIITNSEIPYILSKYGYDYRSLLLDNSKWSLLEQPAPELCVDRIDYTLRDMYHYENITIEEIEIFLHNLIIIEGKIYLKDINTAEWFVKIYYKEVIDFFMNPLNIYGYDLLAKTLKIALDKKIITMNTLLGTDEEVLNLLRLSNDKDVENLLNQIHQSVKVEEDTVEYHLHRKNKLRLIDPSVFYNAQLIPSSEISTEIKKMNENAKRKAEEGTYVKIISNEFIS</sequence>
<evidence type="ECO:0000313" key="3">
    <source>
        <dbReference type="Proteomes" id="UP000640930"/>
    </source>
</evidence>
<dbReference type="Pfam" id="PF01966">
    <property type="entry name" value="HD"/>
    <property type="match status" value="1"/>
</dbReference>
<dbReference type="InterPro" id="IPR006674">
    <property type="entry name" value="HD_domain"/>
</dbReference>
<dbReference type="SUPFAM" id="SSF109604">
    <property type="entry name" value="HD-domain/PDEase-like"/>
    <property type="match status" value="1"/>
</dbReference>
<reference evidence="2 3" key="1">
    <citation type="submission" date="2020-08" db="EMBL/GenBank/DDBJ databases">
        <title>A Genomic Blueprint of the Chicken Gut Microbiome.</title>
        <authorList>
            <person name="Gilroy R."/>
            <person name="Ravi A."/>
            <person name="Getino M."/>
            <person name="Pursley I."/>
            <person name="Horton D.L."/>
            <person name="Alikhan N.-F."/>
            <person name="Baker D."/>
            <person name="Gharbi K."/>
            <person name="Hall N."/>
            <person name="Watson M."/>
            <person name="Adriaenssens E.M."/>
            <person name="Foster-Nyarko E."/>
            <person name="Jarju S."/>
            <person name="Secka A."/>
            <person name="Antonio M."/>
            <person name="Oren A."/>
            <person name="Chaudhuri R."/>
            <person name="La Ragione R.M."/>
            <person name="Hildebrand F."/>
            <person name="Pallen M.J."/>
        </authorList>
    </citation>
    <scope>NUCLEOTIDE SEQUENCE [LARGE SCALE GENOMIC DNA]</scope>
    <source>
        <strain evidence="2 3">Re31</strain>
    </source>
</reference>
<dbReference type="CDD" id="cd00077">
    <property type="entry name" value="HDc"/>
    <property type="match status" value="1"/>
</dbReference>
<accession>A0ABR8X819</accession>
<name>A0ABR8X819_9BACL</name>